<dbReference type="PROSITE" id="PS00041">
    <property type="entry name" value="HTH_ARAC_FAMILY_1"/>
    <property type="match status" value="1"/>
</dbReference>
<dbReference type="InterPro" id="IPR018062">
    <property type="entry name" value="HTH_AraC-typ_CS"/>
</dbReference>
<dbReference type="Proteomes" id="UP000773462">
    <property type="component" value="Unassembled WGS sequence"/>
</dbReference>
<accession>A0ABS4NXJ6</accession>
<dbReference type="EMBL" id="JAGGLV010000015">
    <property type="protein sequence ID" value="MBP2114175.1"/>
    <property type="molecule type" value="Genomic_DNA"/>
</dbReference>
<evidence type="ECO:0000313" key="6">
    <source>
        <dbReference type="Proteomes" id="UP000773462"/>
    </source>
</evidence>
<dbReference type="Pfam" id="PF06719">
    <property type="entry name" value="AraC_N"/>
    <property type="match status" value="1"/>
</dbReference>
<dbReference type="Pfam" id="PF12833">
    <property type="entry name" value="HTH_18"/>
    <property type="match status" value="1"/>
</dbReference>
<sequence>MAKTHMEVVAEEQTRQETLRLARLIEAHVTRDGTAETAIQGLYFNRYSRTEPSDYMYTMQWPTVGIAAQGTKIIKIGKQTSEYSGSRILVAPVAVPISMQTIQASSSEPFLGVGVYLDPHKIAALIPKIYPNGLPKTGKRSASYVLEGEPALIGAVARLVACLDEPGDNGLLASLAADEIFVRLLRSPIGVYVAETVLAGSNVQRVAKAIDWLRSHFAESLTIAELAAMVHLSESSFREYFKSVTSMSPLQYQKALRLQEARRLMLSGGRDITTACRLVGYISDSQFSRDYSRFFGNPPSRDIAKWKSGLIS</sequence>
<keyword evidence="1" id="KW-0805">Transcription regulation</keyword>
<dbReference type="InterPro" id="IPR009057">
    <property type="entry name" value="Homeodomain-like_sf"/>
</dbReference>
<gene>
    <name evidence="5" type="ORF">J2Z70_004336</name>
</gene>
<dbReference type="PROSITE" id="PS01124">
    <property type="entry name" value="HTH_ARAC_FAMILY_2"/>
    <property type="match status" value="1"/>
</dbReference>
<evidence type="ECO:0000256" key="2">
    <source>
        <dbReference type="ARBA" id="ARBA00023125"/>
    </source>
</evidence>
<feature type="domain" description="HTH araC/xylS-type" evidence="4">
    <location>
        <begin position="207"/>
        <end position="305"/>
    </location>
</feature>
<reference evidence="5 6" key="1">
    <citation type="submission" date="2021-03" db="EMBL/GenBank/DDBJ databases">
        <title>Genomic Encyclopedia of Type Strains, Phase IV (KMG-IV): sequencing the most valuable type-strain genomes for metagenomic binning, comparative biology and taxonomic classification.</title>
        <authorList>
            <person name="Goeker M."/>
        </authorList>
    </citation>
    <scope>NUCLEOTIDE SEQUENCE [LARGE SCALE GENOMIC DNA]</scope>
    <source>
        <strain evidence="5 6">DSM 101953</strain>
    </source>
</reference>
<evidence type="ECO:0000259" key="4">
    <source>
        <dbReference type="PROSITE" id="PS01124"/>
    </source>
</evidence>
<dbReference type="InterPro" id="IPR009594">
    <property type="entry name" value="Tscrpt_reg_HTH_AraC_N"/>
</dbReference>
<dbReference type="InterPro" id="IPR018060">
    <property type="entry name" value="HTH_AraC"/>
</dbReference>
<dbReference type="SMART" id="SM00342">
    <property type="entry name" value="HTH_ARAC"/>
    <property type="match status" value="1"/>
</dbReference>
<dbReference type="PANTHER" id="PTHR43436">
    <property type="entry name" value="ARAC-FAMILY TRANSCRIPTIONAL REGULATOR"/>
    <property type="match status" value="1"/>
</dbReference>
<keyword evidence="6" id="KW-1185">Reference proteome</keyword>
<dbReference type="SUPFAM" id="SSF46689">
    <property type="entry name" value="Homeodomain-like"/>
    <property type="match status" value="2"/>
</dbReference>
<keyword evidence="2" id="KW-0238">DNA-binding</keyword>
<proteinExistence type="predicted"/>
<name>A0ABS4NXJ6_9BACL</name>
<dbReference type="Gene3D" id="1.10.10.60">
    <property type="entry name" value="Homeodomain-like"/>
    <property type="match status" value="2"/>
</dbReference>
<evidence type="ECO:0000256" key="1">
    <source>
        <dbReference type="ARBA" id="ARBA00023015"/>
    </source>
</evidence>
<keyword evidence="3" id="KW-0804">Transcription</keyword>
<organism evidence="5 6">
    <name type="scientific">Paenibacillus silagei</name>
    <dbReference type="NCBI Taxonomy" id="1670801"/>
    <lineage>
        <taxon>Bacteria</taxon>
        <taxon>Bacillati</taxon>
        <taxon>Bacillota</taxon>
        <taxon>Bacilli</taxon>
        <taxon>Bacillales</taxon>
        <taxon>Paenibacillaceae</taxon>
        <taxon>Paenibacillus</taxon>
    </lineage>
</organism>
<dbReference type="PANTHER" id="PTHR43436:SF1">
    <property type="entry name" value="TRANSCRIPTIONAL REGULATORY PROTEIN"/>
    <property type="match status" value="1"/>
</dbReference>
<evidence type="ECO:0000256" key="3">
    <source>
        <dbReference type="ARBA" id="ARBA00023163"/>
    </source>
</evidence>
<protein>
    <submittedName>
        <fullName evidence="5">AraC-like DNA-binding protein</fullName>
    </submittedName>
</protein>
<evidence type="ECO:0000313" key="5">
    <source>
        <dbReference type="EMBL" id="MBP2114175.1"/>
    </source>
</evidence>
<comment type="caution">
    <text evidence="5">The sequence shown here is derived from an EMBL/GenBank/DDBJ whole genome shotgun (WGS) entry which is preliminary data.</text>
</comment>